<dbReference type="EMBL" id="FRAT01000004">
    <property type="protein sequence ID" value="SHK70596.1"/>
    <property type="molecule type" value="Genomic_DNA"/>
</dbReference>
<dbReference type="STRING" id="1055723.SAMN05216293_1694"/>
<dbReference type="EMBL" id="FOKU01000013">
    <property type="protein sequence ID" value="SFC54618.1"/>
    <property type="molecule type" value="Genomic_DNA"/>
</dbReference>
<feature type="transmembrane region" description="Helical" evidence="1">
    <location>
        <begin position="12"/>
        <end position="34"/>
    </location>
</feature>
<keyword evidence="5" id="KW-1185">Reference proteome</keyword>
<dbReference type="AlphaFoldDB" id="A0A1M6UN65"/>
<name>A0A1M6UN65_9FLAO</name>
<keyword evidence="1" id="KW-0812">Transmembrane</keyword>
<evidence type="ECO:0000313" key="3">
    <source>
        <dbReference type="EMBL" id="SHK70596.1"/>
    </source>
</evidence>
<evidence type="ECO:0000256" key="1">
    <source>
        <dbReference type="SAM" id="Phobius"/>
    </source>
</evidence>
<sequence>MVPIFRLRTYQLVFLFYKTILLVSTVIAILLILFKVPFPVIIALKLVFIGLFFIRFMDSQYSKELVLYQNFGLSKISLLTLSFLLDLIPSVIIYLIFFP</sequence>
<comment type="caution">
    <text evidence="3">The sequence shown here is derived from an EMBL/GenBank/DDBJ whole genome shotgun (WGS) entry which is preliminary data.</text>
</comment>
<keyword evidence="1" id="KW-0472">Membrane</keyword>
<dbReference type="Proteomes" id="UP000198940">
    <property type="component" value="Unassembled WGS sequence"/>
</dbReference>
<accession>A0A1M6UN65</accession>
<keyword evidence="1" id="KW-1133">Transmembrane helix</keyword>
<proteinExistence type="predicted"/>
<evidence type="ECO:0000313" key="5">
    <source>
        <dbReference type="Proteomes" id="UP000198940"/>
    </source>
</evidence>
<feature type="transmembrane region" description="Helical" evidence="1">
    <location>
        <begin position="78"/>
        <end position="97"/>
    </location>
</feature>
<organism evidence="3 4">
    <name type="scientific">Flagellimonas taeanensis</name>
    <dbReference type="NCBI Taxonomy" id="1005926"/>
    <lineage>
        <taxon>Bacteria</taxon>
        <taxon>Pseudomonadati</taxon>
        <taxon>Bacteroidota</taxon>
        <taxon>Flavobacteriia</taxon>
        <taxon>Flavobacteriales</taxon>
        <taxon>Flavobacteriaceae</taxon>
        <taxon>Flagellimonas</taxon>
    </lineage>
</organism>
<gene>
    <name evidence="2" type="ORF">SAMN04487891_11372</name>
    <name evidence="3" type="ORF">SAMN05216293_1694</name>
</gene>
<protein>
    <submittedName>
        <fullName evidence="3">Uncharacterized protein</fullName>
    </submittedName>
</protein>
<evidence type="ECO:0000313" key="2">
    <source>
        <dbReference type="EMBL" id="SFC54618.1"/>
    </source>
</evidence>
<reference evidence="3 4" key="1">
    <citation type="submission" date="2016-11" db="EMBL/GenBank/DDBJ databases">
        <authorList>
            <person name="Varghese N."/>
            <person name="Submissions S."/>
        </authorList>
    </citation>
    <scope>NUCLEOTIDE SEQUENCE [LARGE SCALE GENOMIC DNA]</scope>
    <source>
        <strain evidence="3 4">CGMCC 1.12174</strain>
        <strain evidence="2 5">DSM 26351</strain>
    </source>
</reference>
<feature type="transmembrane region" description="Helical" evidence="1">
    <location>
        <begin position="40"/>
        <end position="57"/>
    </location>
</feature>
<evidence type="ECO:0000313" key="4">
    <source>
        <dbReference type="Proteomes" id="UP000184031"/>
    </source>
</evidence>
<dbReference type="Proteomes" id="UP000184031">
    <property type="component" value="Unassembled WGS sequence"/>
</dbReference>